<sequence>MLSLLDPAVLWRKFDHMHNQHMIGFPTLGAFIGSREICTCIIYISSLSPPPCSATSSFLIQISLHSHSRLQRNAHRELHAFTNFLASRAPSVAPARMEGNRHRFSGAAVTRRPWPVLDSVKVRS</sequence>
<dbReference type="EMBL" id="KV425573">
    <property type="protein sequence ID" value="KZT25162.1"/>
    <property type="molecule type" value="Genomic_DNA"/>
</dbReference>
<evidence type="ECO:0000313" key="2">
    <source>
        <dbReference type="Proteomes" id="UP000076761"/>
    </source>
</evidence>
<name>A0A165SHD0_9AGAM</name>
<dbReference type="InParanoid" id="A0A165SHD0"/>
<gene>
    <name evidence="1" type="ORF">NEOLEDRAFT_369327</name>
</gene>
<dbReference type="Proteomes" id="UP000076761">
    <property type="component" value="Unassembled WGS sequence"/>
</dbReference>
<organism evidence="1 2">
    <name type="scientific">Neolentinus lepideus HHB14362 ss-1</name>
    <dbReference type="NCBI Taxonomy" id="1314782"/>
    <lineage>
        <taxon>Eukaryota</taxon>
        <taxon>Fungi</taxon>
        <taxon>Dikarya</taxon>
        <taxon>Basidiomycota</taxon>
        <taxon>Agaricomycotina</taxon>
        <taxon>Agaricomycetes</taxon>
        <taxon>Gloeophyllales</taxon>
        <taxon>Gloeophyllaceae</taxon>
        <taxon>Neolentinus</taxon>
    </lineage>
</organism>
<dbReference type="AlphaFoldDB" id="A0A165SHD0"/>
<reference evidence="1 2" key="1">
    <citation type="journal article" date="2016" name="Mol. Biol. Evol.">
        <title>Comparative Genomics of Early-Diverging Mushroom-Forming Fungi Provides Insights into the Origins of Lignocellulose Decay Capabilities.</title>
        <authorList>
            <person name="Nagy L.G."/>
            <person name="Riley R."/>
            <person name="Tritt A."/>
            <person name="Adam C."/>
            <person name="Daum C."/>
            <person name="Floudas D."/>
            <person name="Sun H."/>
            <person name="Yadav J.S."/>
            <person name="Pangilinan J."/>
            <person name="Larsson K.H."/>
            <person name="Matsuura K."/>
            <person name="Barry K."/>
            <person name="Labutti K."/>
            <person name="Kuo R."/>
            <person name="Ohm R.A."/>
            <person name="Bhattacharya S.S."/>
            <person name="Shirouzu T."/>
            <person name="Yoshinaga Y."/>
            <person name="Martin F.M."/>
            <person name="Grigoriev I.V."/>
            <person name="Hibbett D.S."/>
        </authorList>
    </citation>
    <scope>NUCLEOTIDE SEQUENCE [LARGE SCALE GENOMIC DNA]</scope>
    <source>
        <strain evidence="1 2">HHB14362 ss-1</strain>
    </source>
</reference>
<proteinExistence type="predicted"/>
<evidence type="ECO:0000313" key="1">
    <source>
        <dbReference type="EMBL" id="KZT25162.1"/>
    </source>
</evidence>
<keyword evidence="2" id="KW-1185">Reference proteome</keyword>
<accession>A0A165SHD0</accession>
<protein>
    <submittedName>
        <fullName evidence="1">Uncharacterized protein</fullName>
    </submittedName>
</protein>
<dbReference type="OrthoDB" id="411524at2759"/>